<organism evidence="5 6">
    <name type="scientific">Sporisorium graminicola</name>
    <dbReference type="NCBI Taxonomy" id="280036"/>
    <lineage>
        <taxon>Eukaryota</taxon>
        <taxon>Fungi</taxon>
        <taxon>Dikarya</taxon>
        <taxon>Basidiomycota</taxon>
        <taxon>Ustilaginomycotina</taxon>
        <taxon>Ustilaginomycetes</taxon>
        <taxon>Ustilaginales</taxon>
        <taxon>Ustilaginaceae</taxon>
        <taxon>Sporisorium</taxon>
    </lineage>
</organism>
<dbReference type="Proteomes" id="UP000306050">
    <property type="component" value="Chromosome SGRAM_1"/>
</dbReference>
<name>A0A4U7L259_9BASI</name>
<proteinExistence type="predicted"/>
<evidence type="ECO:0000256" key="2">
    <source>
        <dbReference type="PROSITE-ProRule" id="PRU00192"/>
    </source>
</evidence>
<dbReference type="RefSeq" id="XP_029742865.1">
    <property type="nucleotide sequence ID" value="XM_029881479.1"/>
</dbReference>
<reference evidence="5 6" key="1">
    <citation type="submission" date="2019-05" db="EMBL/GenBank/DDBJ databases">
        <title>Sporisorium graminicola CBS 10092 draft sequencing and annotation.</title>
        <authorList>
            <person name="Solano-Gonzalez S."/>
            <person name="Caddick M.X."/>
            <person name="Darby A."/>
        </authorList>
    </citation>
    <scope>NUCLEOTIDE SEQUENCE [LARGE SCALE GENOMIC DNA]</scope>
    <source>
        <strain evidence="5 6">CBS 10092</strain>
    </source>
</reference>
<dbReference type="Pfam" id="PF00018">
    <property type="entry name" value="SH3_1"/>
    <property type="match status" value="1"/>
</dbReference>
<dbReference type="FunFam" id="2.30.30.40:FF:000072">
    <property type="entry name" value="Unconventional Myosin IB"/>
    <property type="match status" value="1"/>
</dbReference>
<evidence type="ECO:0000259" key="4">
    <source>
        <dbReference type="PROSITE" id="PS50002"/>
    </source>
</evidence>
<comment type="caution">
    <text evidence="5">The sequence shown here is derived from an EMBL/GenBank/DDBJ whole genome shotgun (WGS) entry which is preliminary data.</text>
</comment>
<dbReference type="Gene3D" id="2.30.30.40">
    <property type="entry name" value="SH3 Domains"/>
    <property type="match status" value="1"/>
</dbReference>
<dbReference type="PRINTS" id="PR00452">
    <property type="entry name" value="SH3DOMAIN"/>
</dbReference>
<evidence type="ECO:0000256" key="1">
    <source>
        <dbReference type="ARBA" id="ARBA00022443"/>
    </source>
</evidence>
<evidence type="ECO:0000313" key="6">
    <source>
        <dbReference type="Proteomes" id="UP000306050"/>
    </source>
</evidence>
<dbReference type="OrthoDB" id="10255128at2759"/>
<dbReference type="AlphaFoldDB" id="A0A4U7L259"/>
<dbReference type="GO" id="GO:0035091">
    <property type="term" value="F:phosphatidylinositol binding"/>
    <property type="evidence" value="ECO:0007669"/>
    <property type="project" value="TreeGrafter"/>
</dbReference>
<dbReference type="InterPro" id="IPR036028">
    <property type="entry name" value="SH3-like_dom_sf"/>
</dbReference>
<keyword evidence="6" id="KW-1185">Reference proteome</keyword>
<dbReference type="Pfam" id="PF04366">
    <property type="entry name" value="Ysc84"/>
    <property type="match status" value="1"/>
</dbReference>
<keyword evidence="1 2" id="KW-0728">SH3 domain</keyword>
<dbReference type="InterPro" id="IPR051702">
    <property type="entry name" value="SH3_domain_YSC84-like"/>
</dbReference>
<feature type="region of interest" description="Disordered" evidence="3">
    <location>
        <begin position="338"/>
        <end position="444"/>
    </location>
</feature>
<dbReference type="GeneID" id="40723773"/>
<evidence type="ECO:0000256" key="3">
    <source>
        <dbReference type="SAM" id="MobiDB-lite"/>
    </source>
</evidence>
<feature type="compositionally biased region" description="Low complexity" evidence="3">
    <location>
        <begin position="371"/>
        <end position="386"/>
    </location>
</feature>
<dbReference type="SMART" id="SM00326">
    <property type="entry name" value="SH3"/>
    <property type="match status" value="1"/>
</dbReference>
<evidence type="ECO:0000313" key="5">
    <source>
        <dbReference type="EMBL" id="TKY90880.1"/>
    </source>
</evidence>
<accession>A0A4U7L259</accession>
<dbReference type="PANTHER" id="PTHR15629">
    <property type="entry name" value="SH3YL1 PROTEIN"/>
    <property type="match status" value="1"/>
</dbReference>
<dbReference type="KEGG" id="sgra:EX895_000878"/>
<dbReference type="EMBL" id="SRRM01000002">
    <property type="protein sequence ID" value="TKY90880.1"/>
    <property type="molecule type" value="Genomic_DNA"/>
</dbReference>
<dbReference type="PANTHER" id="PTHR15629:SF8">
    <property type="entry name" value="DUF500 DOMAIN PROTEIN (AFU_ORTHOLOGUE AFUA_5G07310)"/>
    <property type="match status" value="1"/>
</dbReference>
<protein>
    <recommendedName>
        <fullName evidence="4">SH3 domain-containing protein</fullName>
    </recommendedName>
</protein>
<sequence>MPIDLKKALKTDDPRWDKLKQGYKKVETGAWNVLAPVGEWTNRTAGKFGAESFWPTELGLECDKAARILRTFTTKGASVEVDANNAAGLNDQNAVIPPAAPQYDAKGKKIKDPHKYDSRKTQKVIRKIPPKVLQKAHGLAIFTVFRTGFGFSGASGSGVVLSRLPDGSWSAPSGILIHTIGYGFLIGLDIYDVVLVLRNQKAVDAFKHPKVSLGGELSVAFGPVGNGAQVESGVEAAPCWSYVKSKGFYAGLQLDGTIVLKRDDENGRFYKSPGIKVDSILSGQLPGPSPAAVTPLWQTIYAAEGRPELMGTDRIPEGTTPGDLELTEEDMKHASNYAEQEQYPQQQQHPGASAAPVGSFSARRVPPPPSSTGTAAASGSSTTSPPYADLPPDYEFANAPVNAQGGKQFDAPAEPHSYQSSSSNLPPNPFARPSDVPDGASQYETAEQEKARLQQQYAAAPTSDAAPHAPSSLPSHVEALYDFAGQEQTDLYFKTGDVIQVTGQEDEMWWRGTVDGRSGIFPSNYTRAV</sequence>
<dbReference type="PROSITE" id="PS50002">
    <property type="entry name" value="SH3"/>
    <property type="match status" value="1"/>
</dbReference>
<gene>
    <name evidence="5" type="ORF">EX895_000878</name>
</gene>
<dbReference type="SUPFAM" id="SSF50044">
    <property type="entry name" value="SH3-domain"/>
    <property type="match status" value="1"/>
</dbReference>
<dbReference type="InterPro" id="IPR001452">
    <property type="entry name" value="SH3_domain"/>
</dbReference>
<dbReference type="CDD" id="cd11524">
    <property type="entry name" value="SYLF"/>
    <property type="match status" value="1"/>
</dbReference>
<dbReference type="InterPro" id="IPR007461">
    <property type="entry name" value="Ysc84_actin-binding"/>
</dbReference>
<feature type="domain" description="SH3" evidence="4">
    <location>
        <begin position="472"/>
        <end position="529"/>
    </location>
</feature>
<feature type="compositionally biased region" description="Low complexity" evidence="3">
    <location>
        <begin position="339"/>
        <end position="348"/>
    </location>
</feature>